<keyword evidence="3" id="KW-1185">Reference proteome</keyword>
<feature type="compositionally biased region" description="Basic and acidic residues" evidence="1">
    <location>
        <begin position="18"/>
        <end position="27"/>
    </location>
</feature>
<protein>
    <submittedName>
        <fullName evidence="2">Uncharacterized protein</fullName>
    </submittedName>
</protein>
<reference evidence="2" key="1">
    <citation type="submission" date="2023-03" db="EMBL/GenBank/DDBJ databases">
        <title>Massive genome expansion in bonnet fungi (Mycena s.s.) driven by repeated elements and novel gene families across ecological guilds.</title>
        <authorList>
            <consortium name="Lawrence Berkeley National Laboratory"/>
            <person name="Harder C.B."/>
            <person name="Miyauchi S."/>
            <person name="Viragh M."/>
            <person name="Kuo A."/>
            <person name="Thoen E."/>
            <person name="Andreopoulos B."/>
            <person name="Lu D."/>
            <person name="Skrede I."/>
            <person name="Drula E."/>
            <person name="Henrissat B."/>
            <person name="Morin E."/>
            <person name="Kohler A."/>
            <person name="Barry K."/>
            <person name="LaButti K."/>
            <person name="Morin E."/>
            <person name="Salamov A."/>
            <person name="Lipzen A."/>
            <person name="Mereny Z."/>
            <person name="Hegedus B."/>
            <person name="Baldrian P."/>
            <person name="Stursova M."/>
            <person name="Weitz H."/>
            <person name="Taylor A."/>
            <person name="Grigoriev I.V."/>
            <person name="Nagy L.G."/>
            <person name="Martin F."/>
            <person name="Kauserud H."/>
        </authorList>
    </citation>
    <scope>NUCLEOTIDE SEQUENCE</scope>
    <source>
        <strain evidence="2">9144</strain>
    </source>
</reference>
<sequence length="239" mass="26785">MSEAQSGAARRQGIYKGARHDRLEKKAMGTSRPPCFFMNGPGSTSGYIPQKFPPLISGNFKRPRTVVMQRVHDDGRARPRSLIASNTCAKSATPPFRIWQLFAAAVSARHRTSDEVGTERENEAINVNEDNIIFYVRSLREQTAWRRRLKPAASAAEHNLIRNRGGGSATLTSNRAAKFSHIPLNLQQHLSGQAPVYATAFSLHVQATSRHPFKMKFAAHAQTQTRAYLQDREIHDLKR</sequence>
<evidence type="ECO:0000313" key="3">
    <source>
        <dbReference type="Proteomes" id="UP001219525"/>
    </source>
</evidence>
<name>A0AAD6V8C2_9AGAR</name>
<gene>
    <name evidence="2" type="ORF">GGX14DRAFT_398538</name>
</gene>
<dbReference type="Proteomes" id="UP001219525">
    <property type="component" value="Unassembled WGS sequence"/>
</dbReference>
<accession>A0AAD6V8C2</accession>
<dbReference type="AlphaFoldDB" id="A0AAD6V8C2"/>
<proteinExistence type="predicted"/>
<evidence type="ECO:0000313" key="2">
    <source>
        <dbReference type="EMBL" id="KAJ7203779.1"/>
    </source>
</evidence>
<dbReference type="EMBL" id="JARJCW010000049">
    <property type="protein sequence ID" value="KAJ7203779.1"/>
    <property type="molecule type" value="Genomic_DNA"/>
</dbReference>
<organism evidence="2 3">
    <name type="scientific">Mycena pura</name>
    <dbReference type="NCBI Taxonomy" id="153505"/>
    <lineage>
        <taxon>Eukaryota</taxon>
        <taxon>Fungi</taxon>
        <taxon>Dikarya</taxon>
        <taxon>Basidiomycota</taxon>
        <taxon>Agaricomycotina</taxon>
        <taxon>Agaricomycetes</taxon>
        <taxon>Agaricomycetidae</taxon>
        <taxon>Agaricales</taxon>
        <taxon>Marasmiineae</taxon>
        <taxon>Mycenaceae</taxon>
        <taxon>Mycena</taxon>
    </lineage>
</organism>
<feature type="region of interest" description="Disordered" evidence="1">
    <location>
        <begin position="1"/>
        <end position="34"/>
    </location>
</feature>
<comment type="caution">
    <text evidence="2">The sequence shown here is derived from an EMBL/GenBank/DDBJ whole genome shotgun (WGS) entry which is preliminary data.</text>
</comment>
<evidence type="ECO:0000256" key="1">
    <source>
        <dbReference type="SAM" id="MobiDB-lite"/>
    </source>
</evidence>